<dbReference type="Pfam" id="PF03401">
    <property type="entry name" value="TctC"/>
    <property type="match status" value="1"/>
</dbReference>
<dbReference type="PANTHER" id="PTHR42928:SF5">
    <property type="entry name" value="BLR1237 PROTEIN"/>
    <property type="match status" value="1"/>
</dbReference>
<dbReference type="PANTHER" id="PTHR42928">
    <property type="entry name" value="TRICARBOXYLATE-BINDING PROTEIN"/>
    <property type="match status" value="1"/>
</dbReference>
<keyword evidence="2" id="KW-0732">Signal</keyword>
<dbReference type="PIRSF" id="PIRSF017082">
    <property type="entry name" value="YflP"/>
    <property type="match status" value="1"/>
</dbReference>
<organism evidence="3 4">
    <name type="scientific">Alcaligenes pakistanensis</name>
    <dbReference type="NCBI Taxonomy" id="1482717"/>
    <lineage>
        <taxon>Bacteria</taxon>
        <taxon>Pseudomonadati</taxon>
        <taxon>Pseudomonadota</taxon>
        <taxon>Betaproteobacteria</taxon>
        <taxon>Burkholderiales</taxon>
        <taxon>Alcaligenaceae</taxon>
        <taxon>Alcaligenes</taxon>
    </lineage>
</organism>
<accession>A0A8H9M0I6</accession>
<dbReference type="InterPro" id="IPR042100">
    <property type="entry name" value="Bug_dom1"/>
</dbReference>
<comment type="caution">
    <text evidence="3">The sequence shown here is derived from an EMBL/GenBank/DDBJ whole genome shotgun (WGS) entry which is preliminary data.</text>
</comment>
<dbReference type="CDD" id="cd07012">
    <property type="entry name" value="PBP2_Bug_TTT"/>
    <property type="match status" value="1"/>
</dbReference>
<sequence>MKYGLLNIGFMAVLAAAPVAQAQTWPTKALVWVVPYPAGGSTDILARVVAPRLGERLGQSVVIENRTGAGGVVGTAYGARQPGDGYTLIMGNIGPIAVSPSLYKDLTYDPLKDLRPVRIMMGIPNVMTVHPNAGLDTLEKISKEGQRDPIPYGTPGATTSPHLAGELFALSVGTRLMHVPYKGSAPAITDLIAGHVPMMFDNLPASLPHIKSGKIKALAVTTKDRVPELPDVPTMQELGVKGYEVTGWTGVFVPAATPEDRVQRLYKELDAVMSDPQVQKQIAELGGQNLSGTPEDFKTFVASEQEKWRRVTAEAGIVLQ</sequence>
<dbReference type="AlphaFoldDB" id="A0A8H9M0I6"/>
<comment type="similarity">
    <text evidence="1">Belongs to the UPF0065 (bug) family.</text>
</comment>
<gene>
    <name evidence="3" type="ORF">GCM10010096_19340</name>
</gene>
<dbReference type="Proteomes" id="UP000608923">
    <property type="component" value="Unassembled WGS sequence"/>
</dbReference>
<reference evidence="4" key="1">
    <citation type="journal article" date="2019" name="Int. J. Syst. Evol. Microbiol.">
        <title>The Global Catalogue of Microorganisms (GCM) 10K type strain sequencing project: providing services to taxonomists for standard genome sequencing and annotation.</title>
        <authorList>
            <consortium name="The Broad Institute Genomics Platform"/>
            <consortium name="The Broad Institute Genome Sequencing Center for Infectious Disease"/>
            <person name="Wu L."/>
            <person name="Ma J."/>
        </authorList>
    </citation>
    <scope>NUCLEOTIDE SEQUENCE [LARGE SCALE GENOMIC DNA]</scope>
    <source>
        <strain evidence="4">KCTC 42083</strain>
    </source>
</reference>
<dbReference type="Gene3D" id="3.40.190.150">
    <property type="entry name" value="Bordetella uptake gene, domain 1"/>
    <property type="match status" value="1"/>
</dbReference>
<dbReference type="RefSeq" id="WP_189392358.1">
    <property type="nucleotide sequence ID" value="NZ_BMZN01000003.1"/>
</dbReference>
<evidence type="ECO:0000313" key="4">
    <source>
        <dbReference type="Proteomes" id="UP000608923"/>
    </source>
</evidence>
<name>A0A8H9M0I6_9BURK</name>
<dbReference type="EMBL" id="BMZN01000003">
    <property type="protein sequence ID" value="GHC48000.1"/>
    <property type="molecule type" value="Genomic_DNA"/>
</dbReference>
<keyword evidence="4" id="KW-1185">Reference proteome</keyword>
<evidence type="ECO:0000313" key="3">
    <source>
        <dbReference type="EMBL" id="GHC48000.1"/>
    </source>
</evidence>
<feature type="chain" id="PRO_5034921957" evidence="2">
    <location>
        <begin position="23"/>
        <end position="320"/>
    </location>
</feature>
<protein>
    <submittedName>
        <fullName evidence="3">MFS transporter</fullName>
    </submittedName>
</protein>
<evidence type="ECO:0000256" key="2">
    <source>
        <dbReference type="SAM" id="SignalP"/>
    </source>
</evidence>
<dbReference type="SUPFAM" id="SSF53850">
    <property type="entry name" value="Periplasmic binding protein-like II"/>
    <property type="match status" value="1"/>
</dbReference>
<feature type="signal peptide" evidence="2">
    <location>
        <begin position="1"/>
        <end position="22"/>
    </location>
</feature>
<dbReference type="InterPro" id="IPR005064">
    <property type="entry name" value="BUG"/>
</dbReference>
<dbReference type="Gene3D" id="3.40.190.10">
    <property type="entry name" value="Periplasmic binding protein-like II"/>
    <property type="match status" value="1"/>
</dbReference>
<proteinExistence type="inferred from homology"/>
<evidence type="ECO:0000256" key="1">
    <source>
        <dbReference type="ARBA" id="ARBA00006987"/>
    </source>
</evidence>